<name>A0A6J5QTE5_9CAUD</name>
<proteinExistence type="predicted"/>
<evidence type="ECO:0000313" key="1">
    <source>
        <dbReference type="EMBL" id="CAB4185817.1"/>
    </source>
</evidence>
<sequence length="131" mass="14788">MTKKKHVLNEDQLAMFIPAHKLMDAIPLDQPATRRPLTLRNLPDVASRKIKEAKRDGLYDEIKSEGVQTPITIGQHPMRVRSGRVYDYFPGANYEGPVIEDGHHRISVANSIDPKMEIPVKYASPNDDLSD</sequence>
<organism evidence="1">
    <name type="scientific">uncultured Caudovirales phage</name>
    <dbReference type="NCBI Taxonomy" id="2100421"/>
    <lineage>
        <taxon>Viruses</taxon>
        <taxon>Duplodnaviria</taxon>
        <taxon>Heunggongvirae</taxon>
        <taxon>Uroviricota</taxon>
        <taxon>Caudoviricetes</taxon>
        <taxon>Peduoviridae</taxon>
        <taxon>Maltschvirus</taxon>
        <taxon>Maltschvirus maltsch</taxon>
    </lineage>
</organism>
<evidence type="ECO:0008006" key="2">
    <source>
        <dbReference type="Google" id="ProtNLM"/>
    </source>
</evidence>
<reference evidence="1" key="1">
    <citation type="submission" date="2020-05" db="EMBL/GenBank/DDBJ databases">
        <authorList>
            <person name="Chiriac C."/>
            <person name="Salcher M."/>
            <person name="Ghai R."/>
            <person name="Kavagutti S V."/>
        </authorList>
    </citation>
    <scope>NUCLEOTIDE SEQUENCE</scope>
</reference>
<gene>
    <name evidence="1" type="ORF">UFOVP1130_134</name>
</gene>
<dbReference type="EMBL" id="LR797078">
    <property type="protein sequence ID" value="CAB4185817.1"/>
    <property type="molecule type" value="Genomic_DNA"/>
</dbReference>
<accession>A0A6J5QTE5</accession>
<protein>
    <recommendedName>
        <fullName evidence="2">ParB/Sulfiredoxin</fullName>
    </recommendedName>
</protein>